<dbReference type="InterPro" id="IPR013088">
    <property type="entry name" value="Znf_NHR/GATA"/>
</dbReference>
<evidence type="ECO:0000256" key="1">
    <source>
        <dbReference type="ARBA" id="ARBA00004123"/>
    </source>
</evidence>
<dbReference type="AlphaFoldDB" id="A0A8H6YJC4"/>
<dbReference type="PROSITE" id="PS00344">
    <property type="entry name" value="GATA_ZN_FINGER_1"/>
    <property type="match status" value="1"/>
</dbReference>
<dbReference type="OrthoDB" id="515401at2759"/>
<dbReference type="Proteomes" id="UP000620124">
    <property type="component" value="Unassembled WGS sequence"/>
</dbReference>
<feature type="domain" description="GATA-type" evidence="7">
    <location>
        <begin position="240"/>
        <end position="288"/>
    </location>
</feature>
<evidence type="ECO:0000256" key="5">
    <source>
        <dbReference type="ARBA" id="ARBA00023242"/>
    </source>
</evidence>
<name>A0A8H6YJC4_9AGAR</name>
<dbReference type="SMART" id="SM00401">
    <property type="entry name" value="ZnF_GATA"/>
    <property type="match status" value="2"/>
</dbReference>
<organism evidence="8 9">
    <name type="scientific">Mycena venus</name>
    <dbReference type="NCBI Taxonomy" id="2733690"/>
    <lineage>
        <taxon>Eukaryota</taxon>
        <taxon>Fungi</taxon>
        <taxon>Dikarya</taxon>
        <taxon>Basidiomycota</taxon>
        <taxon>Agaricomycotina</taxon>
        <taxon>Agaricomycetes</taxon>
        <taxon>Agaricomycetidae</taxon>
        <taxon>Agaricales</taxon>
        <taxon>Marasmiineae</taxon>
        <taxon>Mycenaceae</taxon>
        <taxon>Mycena</taxon>
    </lineage>
</organism>
<dbReference type="CDD" id="cd00202">
    <property type="entry name" value="ZnF_GATA"/>
    <property type="match status" value="2"/>
</dbReference>
<dbReference type="GO" id="GO:0000122">
    <property type="term" value="P:negative regulation of transcription by RNA polymerase II"/>
    <property type="evidence" value="ECO:0007669"/>
    <property type="project" value="TreeGrafter"/>
</dbReference>
<dbReference type="GO" id="GO:0008270">
    <property type="term" value="F:zinc ion binding"/>
    <property type="evidence" value="ECO:0007669"/>
    <property type="project" value="UniProtKB-KW"/>
</dbReference>
<keyword evidence="9" id="KW-1185">Reference proteome</keyword>
<gene>
    <name evidence="8" type="ORF">MVEN_00688800</name>
</gene>
<dbReference type="GO" id="GO:0000978">
    <property type="term" value="F:RNA polymerase II cis-regulatory region sequence-specific DNA binding"/>
    <property type="evidence" value="ECO:0007669"/>
    <property type="project" value="TreeGrafter"/>
</dbReference>
<dbReference type="EMBL" id="JACAZI010000005">
    <property type="protein sequence ID" value="KAF7359647.1"/>
    <property type="molecule type" value="Genomic_DNA"/>
</dbReference>
<evidence type="ECO:0000313" key="9">
    <source>
        <dbReference type="Proteomes" id="UP000620124"/>
    </source>
</evidence>
<comment type="subcellular location">
    <subcellularLocation>
        <location evidence="1">Nucleus</location>
    </subcellularLocation>
</comment>
<dbReference type="SUPFAM" id="SSF57716">
    <property type="entry name" value="Glucocorticoid receptor-like (DNA-binding domain)"/>
    <property type="match status" value="2"/>
</dbReference>
<dbReference type="PRINTS" id="PR00619">
    <property type="entry name" value="GATAZNFINGER"/>
</dbReference>
<comment type="caution">
    <text evidence="8">The sequence shown here is derived from an EMBL/GenBank/DDBJ whole genome shotgun (WGS) entry which is preliminary data.</text>
</comment>
<evidence type="ECO:0000313" key="8">
    <source>
        <dbReference type="EMBL" id="KAF7359647.1"/>
    </source>
</evidence>
<dbReference type="InterPro" id="IPR000679">
    <property type="entry name" value="Znf_GATA"/>
</dbReference>
<keyword evidence="3 6" id="KW-0863">Zinc-finger</keyword>
<reference evidence="8" key="1">
    <citation type="submission" date="2020-05" db="EMBL/GenBank/DDBJ databases">
        <title>Mycena genomes resolve the evolution of fungal bioluminescence.</title>
        <authorList>
            <person name="Tsai I.J."/>
        </authorList>
    </citation>
    <scope>NUCLEOTIDE SEQUENCE</scope>
    <source>
        <strain evidence="8">CCC161011</strain>
    </source>
</reference>
<keyword evidence="2" id="KW-0479">Metal-binding</keyword>
<dbReference type="InterPro" id="IPR039355">
    <property type="entry name" value="Transcription_factor_GATA"/>
</dbReference>
<evidence type="ECO:0000259" key="7">
    <source>
        <dbReference type="PROSITE" id="PS50114"/>
    </source>
</evidence>
<dbReference type="Gene3D" id="3.30.50.10">
    <property type="entry name" value="Erythroid Transcription Factor GATA-1, subunit A"/>
    <property type="match status" value="2"/>
</dbReference>
<dbReference type="GO" id="GO:0045944">
    <property type="term" value="P:positive regulation of transcription by RNA polymerase II"/>
    <property type="evidence" value="ECO:0007669"/>
    <property type="project" value="TreeGrafter"/>
</dbReference>
<keyword evidence="4" id="KW-0862">Zinc</keyword>
<dbReference type="PANTHER" id="PTHR10071">
    <property type="entry name" value="TRANSCRIPTION FACTOR GATA FAMILY MEMBER"/>
    <property type="match status" value="1"/>
</dbReference>
<evidence type="ECO:0000256" key="6">
    <source>
        <dbReference type="PROSITE-ProRule" id="PRU00094"/>
    </source>
</evidence>
<dbReference type="GO" id="GO:0000981">
    <property type="term" value="F:DNA-binding transcription factor activity, RNA polymerase II-specific"/>
    <property type="evidence" value="ECO:0007669"/>
    <property type="project" value="TreeGrafter"/>
</dbReference>
<dbReference type="Pfam" id="PF00320">
    <property type="entry name" value="GATA"/>
    <property type="match status" value="2"/>
</dbReference>
<evidence type="ECO:0000256" key="4">
    <source>
        <dbReference type="ARBA" id="ARBA00022833"/>
    </source>
</evidence>
<feature type="domain" description="GATA-type" evidence="7">
    <location>
        <begin position="173"/>
        <end position="219"/>
    </location>
</feature>
<accession>A0A8H6YJC4</accession>
<dbReference type="PROSITE" id="PS50114">
    <property type="entry name" value="GATA_ZN_FINGER_2"/>
    <property type="match status" value="2"/>
</dbReference>
<keyword evidence="5" id="KW-0539">Nucleus</keyword>
<dbReference type="PANTHER" id="PTHR10071:SF281">
    <property type="entry name" value="BOX A-BINDING FACTOR-RELATED"/>
    <property type="match status" value="1"/>
</dbReference>
<sequence>MSSTRYIAHASIATPSTEGWPWNYESSPLLLSQRRTEIRRNSTAPPHSDDYLASLYPRQSPQITRNAAAVHNATQTYVETPSLPTQSPLSFESFNSNSWNETLFMFVPNANGTGYASPVPSLYTLPPSPHSQFEYLLPCPSPSPYPSSSGAGSPVSWAYGASRCTSSDTSSSSGPEKACSHCAATSTPLWRRDPTTYRTLCNACGLYLQQRNKMRPAALIAADQPDDDDDEHVVVPGAPECSHCHTHRTSVWRRSKDGARVCNACGVYARLRGRDRPLSLSRKRIRPRCKHPKQEKS</sequence>
<protein>
    <recommendedName>
        <fullName evidence="7">GATA-type domain-containing protein</fullName>
    </recommendedName>
</protein>
<dbReference type="GO" id="GO:0005634">
    <property type="term" value="C:nucleus"/>
    <property type="evidence" value="ECO:0007669"/>
    <property type="project" value="UniProtKB-SubCell"/>
</dbReference>
<dbReference type="GO" id="GO:0045165">
    <property type="term" value="P:cell fate commitment"/>
    <property type="evidence" value="ECO:0007669"/>
    <property type="project" value="TreeGrafter"/>
</dbReference>
<proteinExistence type="predicted"/>
<evidence type="ECO:0000256" key="3">
    <source>
        <dbReference type="ARBA" id="ARBA00022771"/>
    </source>
</evidence>
<evidence type="ECO:0000256" key="2">
    <source>
        <dbReference type="ARBA" id="ARBA00022723"/>
    </source>
</evidence>